<dbReference type="RefSeq" id="WP_123697745.1">
    <property type="nucleotide sequence ID" value="NZ_RKHJ01000001.1"/>
</dbReference>
<comment type="caution">
    <text evidence="1">The sequence shown here is derived from an EMBL/GenBank/DDBJ whole genome shotgun (WGS) entry which is preliminary data.</text>
</comment>
<organism evidence="1 2">
    <name type="scientific">Agrococcus jenensis</name>
    <dbReference type="NCBI Taxonomy" id="46353"/>
    <lineage>
        <taxon>Bacteria</taxon>
        <taxon>Bacillati</taxon>
        <taxon>Actinomycetota</taxon>
        <taxon>Actinomycetes</taxon>
        <taxon>Micrococcales</taxon>
        <taxon>Microbacteriaceae</taxon>
        <taxon>Agrococcus</taxon>
    </lineage>
</organism>
<dbReference type="SUPFAM" id="SSF56784">
    <property type="entry name" value="HAD-like"/>
    <property type="match status" value="1"/>
</dbReference>
<accession>A0A3N2AUT9</accession>
<gene>
    <name evidence="1" type="ORF">EDD26_2196</name>
</gene>
<evidence type="ECO:0000313" key="1">
    <source>
        <dbReference type="EMBL" id="ROR66801.1"/>
    </source>
</evidence>
<dbReference type="Gene3D" id="3.40.50.1000">
    <property type="entry name" value="HAD superfamily/HAD-like"/>
    <property type="match status" value="1"/>
</dbReference>
<reference evidence="1 2" key="1">
    <citation type="submission" date="2018-11" db="EMBL/GenBank/DDBJ databases">
        <title>Sequencing the genomes of 1000 actinobacteria strains.</title>
        <authorList>
            <person name="Klenk H.-P."/>
        </authorList>
    </citation>
    <scope>NUCLEOTIDE SEQUENCE [LARGE SCALE GENOMIC DNA]</scope>
    <source>
        <strain evidence="1 2">DSM 9580</strain>
    </source>
</reference>
<dbReference type="Pfam" id="PF12710">
    <property type="entry name" value="HAD"/>
    <property type="match status" value="1"/>
</dbReference>
<proteinExistence type="predicted"/>
<evidence type="ECO:0000313" key="2">
    <source>
        <dbReference type="Proteomes" id="UP000275456"/>
    </source>
</evidence>
<sequence length="213" mass="23074">MTDAVLDLDGVLSTRDTFATLLVEAARRSPVMGARSAPALARWLRAGHDVPRHAAASREVARTLLRGMPEPMYDALARDVGARLGRIASRRSMLEVAAGLQREGAHIVVATGSEHRLAAAFLAAAGVEHDLLLASTLRWTPTGPVFERHIRGASKLTAIREAGIPIEQRRFWTDSFDDYPTAEAAASVVLVAPSRHSAARYRASPVPFELLLR</sequence>
<protein>
    <submittedName>
        <fullName evidence="1">Phosphatidylglycerophosphatase C</fullName>
    </submittedName>
</protein>
<dbReference type="InterPro" id="IPR036412">
    <property type="entry name" value="HAD-like_sf"/>
</dbReference>
<dbReference type="InterPro" id="IPR023214">
    <property type="entry name" value="HAD_sf"/>
</dbReference>
<dbReference type="Proteomes" id="UP000275456">
    <property type="component" value="Unassembled WGS sequence"/>
</dbReference>
<name>A0A3N2AUT9_9MICO</name>
<dbReference type="AlphaFoldDB" id="A0A3N2AUT9"/>
<keyword evidence="2" id="KW-1185">Reference proteome</keyword>
<dbReference type="EMBL" id="RKHJ01000001">
    <property type="protein sequence ID" value="ROR66801.1"/>
    <property type="molecule type" value="Genomic_DNA"/>
</dbReference>
<dbReference type="OrthoDB" id="4941655at2"/>